<keyword evidence="3" id="KW-1185">Reference proteome</keyword>
<evidence type="ECO:0000256" key="1">
    <source>
        <dbReference type="SAM" id="MobiDB-lite"/>
    </source>
</evidence>
<dbReference type="InterPro" id="IPR019370">
    <property type="entry name" value="E2F-assoc_phosphoprotein"/>
</dbReference>
<sequence>MKHGIPSSEESYLCNGLRNAGGRRGERNADSSGDSSDDDDVKRVLRHIGGIGENAPDEDDFEKAMEEELNDAVRTLEKSRLPQPVPLQSPPTFSHSRYVDTATPQHASSSTASESSFAAADSSGGSIASKLKLNSGKKSVKFQEKPADFYDPAYFDSDDEEPESSLKPDGSRATKKHPVLSNDELFYDPKVDEEDQLWVDSERKKYQPKTRTAGSGDAPLTESPPKKKKEKAAATTDAVLNCPACMTAVCLDCQRHEVYHQQYRAMFVLNCCIDKTRSLICKAKKQPQKKRRTDDSEPDEFVTVDGTVPGSTDKSDIFFPVKCIECGTEVGVIDNDEVYHFFNVIASHPNFFCAIFPGHGRLLPHGHVMVTRRGPGGLSSLRELSSHDFSAVHLLNSAARLYYYLFHSRNTLYRQR</sequence>
<protein>
    <submittedName>
        <fullName evidence="2">E2F-associated phosphoprotein</fullName>
    </submittedName>
</protein>
<evidence type="ECO:0000313" key="3">
    <source>
        <dbReference type="Proteomes" id="UP000192578"/>
    </source>
</evidence>
<organism evidence="2 3">
    <name type="scientific">Hypsibius exemplaris</name>
    <name type="common">Freshwater tardigrade</name>
    <dbReference type="NCBI Taxonomy" id="2072580"/>
    <lineage>
        <taxon>Eukaryota</taxon>
        <taxon>Metazoa</taxon>
        <taxon>Ecdysozoa</taxon>
        <taxon>Tardigrada</taxon>
        <taxon>Eutardigrada</taxon>
        <taxon>Parachela</taxon>
        <taxon>Hypsibioidea</taxon>
        <taxon>Hypsibiidae</taxon>
        <taxon>Hypsibius</taxon>
    </lineage>
</organism>
<evidence type="ECO:0000313" key="2">
    <source>
        <dbReference type="EMBL" id="OWA51281.1"/>
    </source>
</evidence>
<dbReference type="Proteomes" id="UP000192578">
    <property type="component" value="Unassembled WGS sequence"/>
</dbReference>
<accession>A0A9X6NID4</accession>
<feature type="compositionally biased region" description="Low complexity" evidence="1">
    <location>
        <begin position="107"/>
        <end position="129"/>
    </location>
</feature>
<comment type="caution">
    <text evidence="2">The sequence shown here is derived from an EMBL/GenBank/DDBJ whole genome shotgun (WGS) entry which is preliminary data.</text>
</comment>
<dbReference type="PANTHER" id="PTHR15967:SF0">
    <property type="entry name" value="E2F-ASSOCIATED PHOSPHOPROTEIN"/>
    <property type="match status" value="1"/>
</dbReference>
<dbReference type="Pfam" id="PF10238">
    <property type="entry name" value="Eapp_C"/>
    <property type="match status" value="1"/>
</dbReference>
<dbReference type="AlphaFoldDB" id="A0A9X6NID4"/>
<proteinExistence type="predicted"/>
<dbReference type="OrthoDB" id="122464at2759"/>
<dbReference type="EMBL" id="MTYJ01000220">
    <property type="protein sequence ID" value="OWA51281.1"/>
    <property type="molecule type" value="Genomic_DNA"/>
</dbReference>
<feature type="region of interest" description="Disordered" evidence="1">
    <location>
        <begin position="1"/>
        <end position="180"/>
    </location>
</feature>
<dbReference type="PANTHER" id="PTHR15967">
    <property type="entry name" value="E2F-ASSOCIATED PHOSPHOPROTEIN"/>
    <property type="match status" value="1"/>
</dbReference>
<reference evidence="3" key="1">
    <citation type="submission" date="2017-01" db="EMBL/GenBank/DDBJ databases">
        <title>Comparative genomics of anhydrobiosis in the tardigrade Hypsibius dujardini.</title>
        <authorList>
            <person name="Yoshida Y."/>
            <person name="Koutsovoulos G."/>
            <person name="Laetsch D."/>
            <person name="Stevens L."/>
            <person name="Kumar S."/>
            <person name="Horikawa D."/>
            <person name="Ishino K."/>
            <person name="Komine S."/>
            <person name="Tomita M."/>
            <person name="Blaxter M."/>
            <person name="Arakawa K."/>
        </authorList>
    </citation>
    <scope>NUCLEOTIDE SEQUENCE [LARGE SCALE GENOMIC DNA]</scope>
    <source>
        <strain evidence="3">Z151</strain>
    </source>
</reference>
<feature type="compositionally biased region" description="Acidic residues" evidence="1">
    <location>
        <begin position="55"/>
        <end position="70"/>
    </location>
</feature>
<feature type="region of interest" description="Disordered" evidence="1">
    <location>
        <begin position="198"/>
        <end position="232"/>
    </location>
</feature>
<gene>
    <name evidence="2" type="ORF">BV898_15773</name>
</gene>
<dbReference type="GO" id="GO:0005634">
    <property type="term" value="C:nucleus"/>
    <property type="evidence" value="ECO:0007669"/>
    <property type="project" value="TreeGrafter"/>
</dbReference>
<name>A0A9X6NID4_HYPEX</name>